<accession>A0A383C5T5</accession>
<dbReference type="EMBL" id="UINC01205704">
    <property type="protein sequence ID" value="SVE26995.1"/>
    <property type="molecule type" value="Genomic_DNA"/>
</dbReference>
<dbReference type="AlphaFoldDB" id="A0A383C5T5"/>
<evidence type="ECO:0000313" key="1">
    <source>
        <dbReference type="EMBL" id="SVE26995.1"/>
    </source>
</evidence>
<sequence length="40" mass="4348">MRSIYIWTTRFILAVSLAGILPTPNNSTVLVAQSKKAKAS</sequence>
<proteinExistence type="predicted"/>
<protein>
    <submittedName>
        <fullName evidence="1">Uncharacterized protein</fullName>
    </submittedName>
</protein>
<gene>
    <name evidence="1" type="ORF">METZ01_LOCUS479849</name>
</gene>
<feature type="non-terminal residue" evidence="1">
    <location>
        <position position="40"/>
    </location>
</feature>
<name>A0A383C5T5_9ZZZZ</name>
<reference evidence="1" key="1">
    <citation type="submission" date="2018-05" db="EMBL/GenBank/DDBJ databases">
        <authorList>
            <person name="Lanie J.A."/>
            <person name="Ng W.-L."/>
            <person name="Kazmierczak K.M."/>
            <person name="Andrzejewski T.M."/>
            <person name="Davidsen T.M."/>
            <person name="Wayne K.J."/>
            <person name="Tettelin H."/>
            <person name="Glass J.I."/>
            <person name="Rusch D."/>
            <person name="Podicherti R."/>
            <person name="Tsui H.-C.T."/>
            <person name="Winkler M.E."/>
        </authorList>
    </citation>
    <scope>NUCLEOTIDE SEQUENCE</scope>
</reference>
<organism evidence="1">
    <name type="scientific">marine metagenome</name>
    <dbReference type="NCBI Taxonomy" id="408172"/>
    <lineage>
        <taxon>unclassified sequences</taxon>
        <taxon>metagenomes</taxon>
        <taxon>ecological metagenomes</taxon>
    </lineage>
</organism>